<dbReference type="PRINTS" id="PR00162">
    <property type="entry name" value="RIESKE"/>
</dbReference>
<dbReference type="InterPro" id="IPR036188">
    <property type="entry name" value="FAD/NAD-bd_sf"/>
</dbReference>
<dbReference type="FunFam" id="2.102.10.10:FF:000014">
    <property type="entry name" value="Oxidoreductase, FAD dependent"/>
    <property type="match status" value="1"/>
</dbReference>
<dbReference type="EMBL" id="JAGSOJ010000001">
    <property type="protein sequence ID" value="MCM1989463.1"/>
    <property type="molecule type" value="Genomic_DNA"/>
</dbReference>
<dbReference type="Gene3D" id="3.30.9.10">
    <property type="entry name" value="D-Amino Acid Oxidase, subunit A, domain 2"/>
    <property type="match status" value="1"/>
</dbReference>
<dbReference type="Gene3D" id="3.50.50.60">
    <property type="entry name" value="FAD/NAD(P)-binding domain"/>
    <property type="match status" value="1"/>
</dbReference>
<dbReference type="PANTHER" id="PTHR13847:SF274">
    <property type="entry name" value="RIESKE 2FE-2S IRON-SULFUR PROTEIN YHFW-RELATED"/>
    <property type="match status" value="1"/>
</dbReference>
<comment type="caution">
    <text evidence="7">The sequence shown here is derived from an EMBL/GenBank/DDBJ whole genome shotgun (WGS) entry which is preliminary data.</text>
</comment>
<dbReference type="GO" id="GO:0005737">
    <property type="term" value="C:cytoplasm"/>
    <property type="evidence" value="ECO:0007669"/>
    <property type="project" value="TreeGrafter"/>
</dbReference>
<evidence type="ECO:0000259" key="6">
    <source>
        <dbReference type="PROSITE" id="PS51296"/>
    </source>
</evidence>
<dbReference type="GO" id="GO:0016705">
    <property type="term" value="F:oxidoreductase activity, acting on paired donors, with incorporation or reduction of molecular oxygen"/>
    <property type="evidence" value="ECO:0007669"/>
    <property type="project" value="UniProtKB-ARBA"/>
</dbReference>
<dbReference type="Proteomes" id="UP001056429">
    <property type="component" value="Unassembled WGS sequence"/>
</dbReference>
<dbReference type="InterPro" id="IPR017941">
    <property type="entry name" value="Rieske_2Fe-2S"/>
</dbReference>
<reference evidence="7" key="2">
    <citation type="submission" date="2021-04" db="EMBL/GenBank/DDBJ databases">
        <authorList>
            <person name="Dong X."/>
        </authorList>
    </citation>
    <scope>NUCLEOTIDE SEQUENCE</scope>
    <source>
        <strain evidence="7">ZWT</strain>
    </source>
</reference>
<feature type="domain" description="Rieske" evidence="6">
    <location>
        <begin position="415"/>
        <end position="503"/>
    </location>
</feature>
<keyword evidence="5" id="KW-1015">Disulfide bond</keyword>
<keyword evidence="8" id="KW-1185">Reference proteome</keyword>
<evidence type="ECO:0000256" key="1">
    <source>
        <dbReference type="ARBA" id="ARBA00022714"/>
    </source>
</evidence>
<proteinExistence type="predicted"/>
<dbReference type="InterPro" id="IPR038010">
    <property type="entry name" value="YhfW_C"/>
</dbReference>
<reference evidence="7" key="1">
    <citation type="journal article" date="2021" name="mSystems">
        <title>Bacteria and Archaea Synergistically Convert Glycine Betaine to Biogenic Methane in the Formosa Cold Seep of the South China Sea.</title>
        <authorList>
            <person name="Li L."/>
            <person name="Zhang W."/>
            <person name="Zhang S."/>
            <person name="Song L."/>
            <person name="Sun Q."/>
            <person name="Zhang H."/>
            <person name="Xiang H."/>
            <person name="Dong X."/>
        </authorList>
    </citation>
    <scope>NUCLEOTIDE SEQUENCE</scope>
    <source>
        <strain evidence="7">ZWT</strain>
    </source>
</reference>
<accession>A0A9J6NY64</accession>
<dbReference type="GO" id="GO:0046872">
    <property type="term" value="F:metal ion binding"/>
    <property type="evidence" value="ECO:0007669"/>
    <property type="project" value="UniProtKB-KW"/>
</dbReference>
<dbReference type="RefSeq" id="WP_250858458.1">
    <property type="nucleotide sequence ID" value="NZ_JAGSOJ010000001.1"/>
</dbReference>
<name>A0A9J6NY64_9CLOT</name>
<dbReference type="Gene3D" id="2.102.10.10">
    <property type="entry name" value="Rieske [2Fe-2S] iron-sulphur domain"/>
    <property type="match status" value="1"/>
</dbReference>
<evidence type="ECO:0000313" key="8">
    <source>
        <dbReference type="Proteomes" id="UP001056429"/>
    </source>
</evidence>
<evidence type="ECO:0000313" key="7">
    <source>
        <dbReference type="EMBL" id="MCM1989463.1"/>
    </source>
</evidence>
<organism evidence="7 8">
    <name type="scientific">Oceanirhabdus seepicola</name>
    <dbReference type="NCBI Taxonomy" id="2828781"/>
    <lineage>
        <taxon>Bacteria</taxon>
        <taxon>Bacillati</taxon>
        <taxon>Bacillota</taxon>
        <taxon>Clostridia</taxon>
        <taxon>Eubacteriales</taxon>
        <taxon>Clostridiaceae</taxon>
        <taxon>Oceanirhabdus</taxon>
    </lineage>
</organism>
<protein>
    <submittedName>
        <fullName evidence="7">FAD-dependent oxidoreductase</fullName>
    </submittedName>
</protein>
<dbReference type="GO" id="GO:0051537">
    <property type="term" value="F:2 iron, 2 sulfur cluster binding"/>
    <property type="evidence" value="ECO:0007669"/>
    <property type="project" value="UniProtKB-KW"/>
</dbReference>
<dbReference type="Pfam" id="PF01266">
    <property type="entry name" value="DAO"/>
    <property type="match status" value="1"/>
</dbReference>
<dbReference type="InterPro" id="IPR005805">
    <property type="entry name" value="Rieske_Fe-S_prot_C"/>
</dbReference>
<evidence type="ECO:0000256" key="4">
    <source>
        <dbReference type="ARBA" id="ARBA00023014"/>
    </source>
</evidence>
<dbReference type="CDD" id="cd03477">
    <property type="entry name" value="Rieske_YhfW_C"/>
    <property type="match status" value="1"/>
</dbReference>
<evidence type="ECO:0000256" key="3">
    <source>
        <dbReference type="ARBA" id="ARBA00023004"/>
    </source>
</evidence>
<dbReference type="InterPro" id="IPR036922">
    <property type="entry name" value="Rieske_2Fe-2S_sf"/>
</dbReference>
<gene>
    <name evidence="7" type="ORF">KDK92_06900</name>
</gene>
<evidence type="ECO:0000256" key="5">
    <source>
        <dbReference type="ARBA" id="ARBA00023157"/>
    </source>
</evidence>
<dbReference type="PROSITE" id="PS51296">
    <property type="entry name" value="RIESKE"/>
    <property type="match status" value="1"/>
</dbReference>
<dbReference type="GO" id="GO:0004497">
    <property type="term" value="F:monooxygenase activity"/>
    <property type="evidence" value="ECO:0007669"/>
    <property type="project" value="UniProtKB-ARBA"/>
</dbReference>
<keyword evidence="3" id="KW-0408">Iron</keyword>
<dbReference type="PANTHER" id="PTHR13847">
    <property type="entry name" value="SARCOSINE DEHYDROGENASE-RELATED"/>
    <property type="match status" value="1"/>
</dbReference>
<dbReference type="GO" id="GO:0016020">
    <property type="term" value="C:membrane"/>
    <property type="evidence" value="ECO:0007669"/>
    <property type="project" value="InterPro"/>
</dbReference>
<keyword evidence="1" id="KW-0001">2Fe-2S</keyword>
<evidence type="ECO:0000256" key="2">
    <source>
        <dbReference type="ARBA" id="ARBA00022723"/>
    </source>
</evidence>
<dbReference type="Pfam" id="PF00355">
    <property type="entry name" value="Rieske"/>
    <property type="match status" value="1"/>
</dbReference>
<dbReference type="InterPro" id="IPR006076">
    <property type="entry name" value="FAD-dep_OxRdtase"/>
</dbReference>
<dbReference type="AlphaFoldDB" id="A0A9J6NY64"/>
<keyword evidence="4" id="KW-0411">Iron-sulfur</keyword>
<dbReference type="SUPFAM" id="SSF51971">
    <property type="entry name" value="Nucleotide-binding domain"/>
    <property type="match status" value="1"/>
</dbReference>
<keyword evidence="2" id="KW-0479">Metal-binding</keyword>
<sequence length="503" mass="56794">MNFTRSYWIDSTEETKYPSLKEDLTIDIAIIGGGIVGITSALLLQKEGFKVALFEGNKIIKGASGHTTAKITSQHNLIYDYLIKTFGFEKAQQYGEANEKALEFIVDKIEKNNINCNLEVLPSYVYTLQDNYVSKIERELEACHKLGLNPHFKGTFLLSLPIKASIEFRDQAQFHPRKYLLALAKEFVSLGGLIYEDTRIVDLEEGSIVTLTTEDGIKIKSDKVLSASHFPCYDGSAKYFTRLRPERSYLIGVTAKYDFPRGMFISAEDPKRSLRRQNDQEKQLILIGGESHKTGEGKETEFHFNALNNFATDLFAIDKELYRWSTQDYITIDRVPYIGKLKSSSENIYVATGFGKWGMSGGTNAAIMIRDMIVKGSSPYEDLFCPSRHITPPSIKNFIIENLDTAKELVKGKLKINSGNLKLDRDEGKTVSIDGEKYGAYKDTEGTLHLVDITCTHLGCELTWNCAERTWDCPCHGSRFNFKGEILEGPALEPLRYFKGKPY</sequence>
<dbReference type="SUPFAM" id="SSF50022">
    <property type="entry name" value="ISP domain"/>
    <property type="match status" value="1"/>
</dbReference>